<keyword evidence="3" id="KW-1185">Reference proteome</keyword>
<evidence type="ECO:0000313" key="3">
    <source>
        <dbReference type="Proteomes" id="UP000231259"/>
    </source>
</evidence>
<gene>
    <name evidence="2" type="ORF">P775_13315</name>
</gene>
<evidence type="ECO:0000313" key="2">
    <source>
        <dbReference type="EMBL" id="PIL19694.1"/>
    </source>
</evidence>
<feature type="signal peptide" evidence="1">
    <location>
        <begin position="1"/>
        <end position="42"/>
    </location>
</feature>
<dbReference type="EMBL" id="AWWI01000091">
    <property type="protein sequence ID" value="PIL19694.1"/>
    <property type="molecule type" value="Genomic_DNA"/>
</dbReference>
<keyword evidence="1" id="KW-0732">Signal</keyword>
<protein>
    <recommendedName>
        <fullName evidence="4">DUF2946 domain-containing protein</fullName>
    </recommendedName>
</protein>
<comment type="caution">
    <text evidence="2">The sequence shown here is derived from an EMBL/GenBank/DDBJ whole genome shotgun (WGS) entry which is preliminary data.</text>
</comment>
<dbReference type="AlphaFoldDB" id="A0A2G8RDP4"/>
<organism evidence="2 3">
    <name type="scientific">Puniceibacterium antarcticum</name>
    <dbReference type="NCBI Taxonomy" id="1206336"/>
    <lineage>
        <taxon>Bacteria</taxon>
        <taxon>Pseudomonadati</taxon>
        <taxon>Pseudomonadota</taxon>
        <taxon>Alphaproteobacteria</taxon>
        <taxon>Rhodobacterales</taxon>
        <taxon>Paracoccaceae</taxon>
        <taxon>Puniceibacterium</taxon>
    </lineage>
</organism>
<evidence type="ECO:0008006" key="4">
    <source>
        <dbReference type="Google" id="ProtNLM"/>
    </source>
</evidence>
<evidence type="ECO:0000256" key="1">
    <source>
        <dbReference type="SAM" id="SignalP"/>
    </source>
</evidence>
<accession>A0A2G8RDP4</accession>
<proteinExistence type="predicted"/>
<reference evidence="2 3" key="1">
    <citation type="submission" date="2013-09" db="EMBL/GenBank/DDBJ databases">
        <title>Genome sequencing of Phaeobacter antarcticus sp. nov. SM1211.</title>
        <authorList>
            <person name="Zhang X.-Y."/>
            <person name="Liu C."/>
            <person name="Chen X.-L."/>
            <person name="Xie B.-B."/>
            <person name="Qin Q.-L."/>
            <person name="Rong J.-C."/>
            <person name="Zhang Y.-Z."/>
        </authorList>
    </citation>
    <scope>NUCLEOTIDE SEQUENCE [LARGE SCALE GENOMIC DNA]</scope>
    <source>
        <strain evidence="2 3">SM1211</strain>
    </source>
</reference>
<sequence>MVPVSDILLMNFRVVISSWSRAFTCIAFALALVLSPPSAAHAASGMHDGHQAKSVGVVGAAEAHHTGSGAHHAHETLKVASDIGMAASDKDGKEQQTQECCNGICISVVFIEDTKIRAEPVGTSEYVILDGQTYSVETAGFLRPPRFLI</sequence>
<feature type="chain" id="PRO_5013762217" description="DUF2946 domain-containing protein" evidence="1">
    <location>
        <begin position="43"/>
        <end position="149"/>
    </location>
</feature>
<dbReference type="Proteomes" id="UP000231259">
    <property type="component" value="Unassembled WGS sequence"/>
</dbReference>
<name>A0A2G8RDP4_9RHOB</name>